<accession>A0A1I7ZWQ4</accession>
<dbReference type="WBParaSite" id="L893_g3052.t1">
    <property type="protein sequence ID" value="L893_g3052.t1"/>
    <property type="gene ID" value="L893_g3052"/>
</dbReference>
<reference evidence="2" key="1">
    <citation type="submission" date="2016-11" db="UniProtKB">
        <authorList>
            <consortium name="WormBaseParasite"/>
        </authorList>
    </citation>
    <scope>IDENTIFICATION</scope>
</reference>
<organism evidence="1 2">
    <name type="scientific">Steinernema glaseri</name>
    <dbReference type="NCBI Taxonomy" id="37863"/>
    <lineage>
        <taxon>Eukaryota</taxon>
        <taxon>Metazoa</taxon>
        <taxon>Ecdysozoa</taxon>
        <taxon>Nematoda</taxon>
        <taxon>Chromadorea</taxon>
        <taxon>Rhabditida</taxon>
        <taxon>Tylenchina</taxon>
        <taxon>Panagrolaimomorpha</taxon>
        <taxon>Strongyloidoidea</taxon>
        <taxon>Steinernematidae</taxon>
        <taxon>Steinernema</taxon>
    </lineage>
</organism>
<evidence type="ECO:0000313" key="1">
    <source>
        <dbReference type="Proteomes" id="UP000095287"/>
    </source>
</evidence>
<dbReference type="Proteomes" id="UP000095287">
    <property type="component" value="Unplaced"/>
</dbReference>
<proteinExistence type="predicted"/>
<dbReference type="AlphaFoldDB" id="A0A1I7ZWQ4"/>
<sequence>MYLWLIKERAFHTAVLAMDSVPKLFIENVNGSLSKQALEALKCCHSLVWQKEAEHMWRMSREIGIHVVVPLDGDQPLHRYTIHDCAPSTFLLQRLSLDDLRRTRYARISMEIFPWSLDDGEESNNKCLNSVFANAKHVEKLRMGCADRFDSLFQNFFPLSVSTIEITTCTFAKNSVFPEWLQKTLRSNSLQELSIRWTTVEGRTIDVEEDIFHQSLAYRRNLKICMFNNRKLTNLNAEFFQRALDLWTNLEKPFPRKIRYDSPYFSQEGSDPLRNGYFKGEESILHKSGSGKVTWKQSATEMIFTP</sequence>
<evidence type="ECO:0000313" key="2">
    <source>
        <dbReference type="WBParaSite" id="L893_g3052.t1"/>
    </source>
</evidence>
<protein>
    <submittedName>
        <fullName evidence="2">FBA_2 domain-containing protein</fullName>
    </submittedName>
</protein>
<keyword evidence="1" id="KW-1185">Reference proteome</keyword>
<name>A0A1I7ZWQ4_9BILA</name>